<name>A0A1W0WBB4_HYPEX</name>
<evidence type="ECO:0000259" key="2">
    <source>
        <dbReference type="Pfam" id="PF07687"/>
    </source>
</evidence>
<comment type="caution">
    <text evidence="3">The sequence shown here is derived from an EMBL/GenBank/DDBJ whole genome shotgun (WGS) entry which is preliminary data.</text>
</comment>
<comment type="similarity">
    <text evidence="1">Belongs to the peptidase M20A family.</text>
</comment>
<dbReference type="PANTHER" id="PTHR30575:SF0">
    <property type="entry name" value="XAA-ARG DIPEPTIDASE"/>
    <property type="match status" value="1"/>
</dbReference>
<dbReference type="SUPFAM" id="SSF53187">
    <property type="entry name" value="Zn-dependent exopeptidases"/>
    <property type="match status" value="1"/>
</dbReference>
<reference evidence="4" key="1">
    <citation type="submission" date="2017-01" db="EMBL/GenBank/DDBJ databases">
        <title>Comparative genomics of anhydrobiosis in the tardigrade Hypsibius dujardini.</title>
        <authorList>
            <person name="Yoshida Y."/>
            <person name="Koutsovoulos G."/>
            <person name="Laetsch D."/>
            <person name="Stevens L."/>
            <person name="Kumar S."/>
            <person name="Horikawa D."/>
            <person name="Ishino K."/>
            <person name="Komine S."/>
            <person name="Tomita M."/>
            <person name="Blaxter M."/>
            <person name="Arakawa K."/>
        </authorList>
    </citation>
    <scope>NUCLEOTIDE SEQUENCE [LARGE SCALE GENOMIC DNA]</scope>
    <source>
        <strain evidence="4">Z151</strain>
    </source>
</reference>
<evidence type="ECO:0000313" key="4">
    <source>
        <dbReference type="Proteomes" id="UP000192578"/>
    </source>
</evidence>
<keyword evidence="4" id="KW-1185">Reference proteome</keyword>
<dbReference type="PANTHER" id="PTHR30575">
    <property type="entry name" value="PEPTIDASE M20"/>
    <property type="match status" value="1"/>
</dbReference>
<dbReference type="EMBL" id="MTYJ01000143">
    <property type="protein sequence ID" value="OQV12491.1"/>
    <property type="molecule type" value="Genomic_DNA"/>
</dbReference>
<evidence type="ECO:0000256" key="1">
    <source>
        <dbReference type="PIRNR" id="PIRNR037226"/>
    </source>
</evidence>
<dbReference type="SUPFAM" id="SSF55031">
    <property type="entry name" value="Bacterial exopeptidase dimerisation domain"/>
    <property type="match status" value="1"/>
</dbReference>
<dbReference type="InterPro" id="IPR052030">
    <property type="entry name" value="Peptidase_M20/M20A_hydrolases"/>
</dbReference>
<dbReference type="InterPro" id="IPR011650">
    <property type="entry name" value="Peptidase_M20_dimer"/>
</dbReference>
<proteinExistence type="inferred from homology"/>
<sequence>MSCELSSSSASAFQADKYETLIFDTIKAKQTDLTNLGETIWNDPEEALEEVRAAKLLTDYLQTIDGVSVECNFKGLPTAFLASWTKNPVQKDEHYTTVAVLCEYDALPEIGHACGHNLIAEAGIACFVAAVAAAKQSGAEGKIVCMGTPAEESGAGKVKLIQKGAFKDVDFAMMVHSAPVDMLAPPMLAVDHCSATFTGKASHASAGPFDGINALDACVSAYNNLSMARQQLKPNHQIHMIISKGGSKPNVIPDSTKMDYYIRAPNGKEMVELREKTTACFQAAKLATGCLNLQLDGGHESYGALLTNKTMLGIYEHYGLKHGMHFHAAPAGGGGSTDMGNVSIEVPSIHPLFNIQDPAGEQTLTMIHTVGFQALAGQPAGHLRAGLAGGTMAMLVMELLLNESLRKKVKKEFEEEKRHFIA</sequence>
<gene>
    <name evidence="3" type="ORF">BV898_13217</name>
</gene>
<dbReference type="InterPro" id="IPR017144">
    <property type="entry name" value="Xaa-Arg_dipeptidase"/>
</dbReference>
<dbReference type="Pfam" id="PF07687">
    <property type="entry name" value="M20_dimer"/>
    <property type="match status" value="1"/>
</dbReference>
<dbReference type="InterPro" id="IPR017439">
    <property type="entry name" value="Amidohydrolase"/>
</dbReference>
<dbReference type="FunFam" id="3.30.70.360:FF:000004">
    <property type="entry name" value="Peptidase M20 domain-containing protein 2"/>
    <property type="match status" value="1"/>
</dbReference>
<dbReference type="InterPro" id="IPR036264">
    <property type="entry name" value="Bact_exopeptidase_dim_dom"/>
</dbReference>
<dbReference type="GO" id="GO:0016805">
    <property type="term" value="F:dipeptidase activity"/>
    <property type="evidence" value="ECO:0007669"/>
    <property type="project" value="InterPro"/>
</dbReference>
<dbReference type="PIRSF" id="PIRSF037226">
    <property type="entry name" value="Amidohydrolase_ACY1L2_prd"/>
    <property type="match status" value="1"/>
</dbReference>
<dbReference type="Proteomes" id="UP000192578">
    <property type="component" value="Unassembled WGS sequence"/>
</dbReference>
<dbReference type="NCBIfam" id="TIGR01891">
    <property type="entry name" value="amidohydrolases"/>
    <property type="match status" value="1"/>
</dbReference>
<accession>A0A1W0WBB4</accession>
<dbReference type="Gene3D" id="3.40.630.10">
    <property type="entry name" value="Zn peptidases"/>
    <property type="match status" value="1"/>
</dbReference>
<dbReference type="OrthoDB" id="6119954at2759"/>
<dbReference type="AlphaFoldDB" id="A0A1W0WBB4"/>
<evidence type="ECO:0000313" key="3">
    <source>
        <dbReference type="EMBL" id="OQV12491.1"/>
    </source>
</evidence>
<dbReference type="Gene3D" id="3.30.70.360">
    <property type="match status" value="1"/>
</dbReference>
<feature type="domain" description="Peptidase M20 dimerisation" evidence="2">
    <location>
        <begin position="195"/>
        <end position="284"/>
    </location>
</feature>
<dbReference type="CDD" id="cd05672">
    <property type="entry name" value="M20_ACY1L2-like"/>
    <property type="match status" value="1"/>
</dbReference>
<protein>
    <recommendedName>
        <fullName evidence="1">Peptidase M20 domain-containing protein 2</fullName>
    </recommendedName>
</protein>
<organism evidence="3 4">
    <name type="scientific">Hypsibius exemplaris</name>
    <name type="common">Freshwater tardigrade</name>
    <dbReference type="NCBI Taxonomy" id="2072580"/>
    <lineage>
        <taxon>Eukaryota</taxon>
        <taxon>Metazoa</taxon>
        <taxon>Ecdysozoa</taxon>
        <taxon>Tardigrada</taxon>
        <taxon>Eutardigrada</taxon>
        <taxon>Parachela</taxon>
        <taxon>Hypsibioidea</taxon>
        <taxon>Hypsibiidae</taxon>
        <taxon>Hypsibius</taxon>
    </lineage>
</organism>